<feature type="non-terminal residue" evidence="5">
    <location>
        <position position="309"/>
    </location>
</feature>
<dbReference type="InterPro" id="IPR050498">
    <property type="entry name" value="Ycf3"/>
</dbReference>
<dbReference type="SMART" id="SM00028">
    <property type="entry name" value="TPR"/>
    <property type="match status" value="2"/>
</dbReference>
<dbReference type="PANTHER" id="PTHR44858:SF1">
    <property type="entry name" value="UDP-N-ACETYLGLUCOSAMINE--PEPTIDE N-ACETYLGLUCOSAMINYLTRANSFERASE SPINDLY-RELATED"/>
    <property type="match status" value="1"/>
</dbReference>
<name>A0ABX1P7Q9_9CYAN</name>
<dbReference type="InterPro" id="IPR019734">
    <property type="entry name" value="TPR_rpt"/>
</dbReference>
<proteinExistence type="predicted"/>
<organism evidence="5 6">
    <name type="scientific">Brasilonema bromeliae SPC951</name>
    <dbReference type="NCBI Taxonomy" id="385972"/>
    <lineage>
        <taxon>Bacteria</taxon>
        <taxon>Bacillati</taxon>
        <taxon>Cyanobacteriota</taxon>
        <taxon>Cyanophyceae</taxon>
        <taxon>Nostocales</taxon>
        <taxon>Scytonemataceae</taxon>
        <taxon>Brasilonema</taxon>
        <taxon>Bromeliae group (in: Brasilonema)</taxon>
    </lineage>
</organism>
<dbReference type="Pfam" id="PF13414">
    <property type="entry name" value="TPR_11"/>
    <property type="match status" value="1"/>
</dbReference>
<dbReference type="PROSITE" id="PS50293">
    <property type="entry name" value="TPR_REGION"/>
    <property type="match status" value="1"/>
</dbReference>
<dbReference type="Gene3D" id="2.40.10.10">
    <property type="entry name" value="Trypsin-like serine proteases"/>
    <property type="match status" value="2"/>
</dbReference>
<evidence type="ECO:0000313" key="5">
    <source>
        <dbReference type="EMBL" id="NMG20439.1"/>
    </source>
</evidence>
<dbReference type="InterPro" id="IPR009003">
    <property type="entry name" value="Peptidase_S1_PA"/>
</dbReference>
<gene>
    <name evidence="5" type="ORF">DP116_13615</name>
</gene>
<dbReference type="PANTHER" id="PTHR44858">
    <property type="entry name" value="TETRATRICOPEPTIDE REPEAT PROTEIN 6"/>
    <property type="match status" value="1"/>
</dbReference>
<dbReference type="PROSITE" id="PS50005">
    <property type="entry name" value="TPR"/>
    <property type="match status" value="1"/>
</dbReference>
<evidence type="ECO:0000256" key="4">
    <source>
        <dbReference type="SAM" id="SignalP"/>
    </source>
</evidence>
<dbReference type="RefSeq" id="WP_169155702.1">
    <property type="nucleotide sequence ID" value="NZ_CAWPJE010000077.1"/>
</dbReference>
<feature type="repeat" description="TPR" evidence="3">
    <location>
        <begin position="278"/>
        <end position="309"/>
    </location>
</feature>
<evidence type="ECO:0000256" key="1">
    <source>
        <dbReference type="ARBA" id="ARBA00022737"/>
    </source>
</evidence>
<dbReference type="Proteomes" id="UP000718564">
    <property type="component" value="Unassembled WGS sequence"/>
</dbReference>
<protein>
    <recommendedName>
        <fullName evidence="7">Serine protease</fullName>
    </recommendedName>
</protein>
<evidence type="ECO:0000256" key="3">
    <source>
        <dbReference type="PROSITE-ProRule" id="PRU00339"/>
    </source>
</evidence>
<sequence>MNFYYRLAPAVIGVSIAVLQTQVAVALSPAEVNKTAKEITVLIQSKKPRYGSGVIIKKEGNTYTVLTAAHVVEGADNYEIITPDNRRYAVNYRTIKPLPGVDLAEVQFSSSQNYTVAKMGNSDASTEGTTAYVAGFPAPTFAINQSIYTFIDGRITANASKPLRDGYALVYSNNTSDGMSGGAVLNEKAELIGIHGRADKDTKEIKTGFNLGIPINTFLIISAKAGENVGVSAPSTQVATKPKADDFFIQAGDKYKKRDFKGAIADLNQALRINPNYANAYFGRGVVRYDLGDKQAAIADFNQALRINP</sequence>
<dbReference type="Gene3D" id="1.25.40.10">
    <property type="entry name" value="Tetratricopeptide repeat domain"/>
    <property type="match status" value="1"/>
</dbReference>
<dbReference type="SUPFAM" id="SSF50494">
    <property type="entry name" value="Trypsin-like serine proteases"/>
    <property type="match status" value="1"/>
</dbReference>
<reference evidence="5 6" key="1">
    <citation type="submission" date="2018-06" db="EMBL/GenBank/DDBJ databases">
        <title>Comparative genomics of Brasilonema spp. strains.</title>
        <authorList>
            <person name="Alvarenga D.O."/>
            <person name="Fiore M.F."/>
            <person name="Varani A.M."/>
        </authorList>
    </citation>
    <scope>NUCLEOTIDE SEQUENCE [LARGE SCALE GENOMIC DNA]</scope>
    <source>
        <strain evidence="5 6">SPC951</strain>
    </source>
</reference>
<comment type="caution">
    <text evidence="5">The sequence shown here is derived from an EMBL/GenBank/DDBJ whole genome shotgun (WGS) entry which is preliminary data.</text>
</comment>
<evidence type="ECO:0000313" key="6">
    <source>
        <dbReference type="Proteomes" id="UP000718564"/>
    </source>
</evidence>
<dbReference type="SUPFAM" id="SSF48452">
    <property type="entry name" value="TPR-like"/>
    <property type="match status" value="1"/>
</dbReference>
<keyword evidence="4" id="KW-0732">Signal</keyword>
<feature type="chain" id="PRO_5045146256" description="Serine protease" evidence="4">
    <location>
        <begin position="27"/>
        <end position="309"/>
    </location>
</feature>
<keyword evidence="2 3" id="KW-0802">TPR repeat</keyword>
<evidence type="ECO:0000256" key="2">
    <source>
        <dbReference type="ARBA" id="ARBA00022803"/>
    </source>
</evidence>
<dbReference type="Pfam" id="PF13365">
    <property type="entry name" value="Trypsin_2"/>
    <property type="match status" value="1"/>
</dbReference>
<dbReference type="InterPro" id="IPR043504">
    <property type="entry name" value="Peptidase_S1_PA_chymotrypsin"/>
</dbReference>
<keyword evidence="1" id="KW-0677">Repeat</keyword>
<accession>A0ABX1P7Q9</accession>
<feature type="signal peptide" evidence="4">
    <location>
        <begin position="1"/>
        <end position="26"/>
    </location>
</feature>
<dbReference type="InterPro" id="IPR011990">
    <property type="entry name" value="TPR-like_helical_dom_sf"/>
</dbReference>
<dbReference type="EMBL" id="QMEB01000095">
    <property type="protein sequence ID" value="NMG20439.1"/>
    <property type="molecule type" value="Genomic_DNA"/>
</dbReference>
<keyword evidence="6" id="KW-1185">Reference proteome</keyword>
<evidence type="ECO:0008006" key="7">
    <source>
        <dbReference type="Google" id="ProtNLM"/>
    </source>
</evidence>